<protein>
    <recommendedName>
        <fullName evidence="4">SAP domain-containing protein</fullName>
    </recommendedName>
</protein>
<evidence type="ECO:0000313" key="2">
    <source>
        <dbReference type="EMBL" id="KAL0909789.1"/>
    </source>
</evidence>
<keyword evidence="3" id="KW-1185">Reference proteome</keyword>
<organism evidence="2 3">
    <name type="scientific">Dendrobium thyrsiflorum</name>
    <name type="common">Pinecone-like raceme dendrobium</name>
    <name type="synonym">Orchid</name>
    <dbReference type="NCBI Taxonomy" id="117978"/>
    <lineage>
        <taxon>Eukaryota</taxon>
        <taxon>Viridiplantae</taxon>
        <taxon>Streptophyta</taxon>
        <taxon>Embryophyta</taxon>
        <taxon>Tracheophyta</taxon>
        <taxon>Spermatophyta</taxon>
        <taxon>Magnoliopsida</taxon>
        <taxon>Liliopsida</taxon>
        <taxon>Asparagales</taxon>
        <taxon>Orchidaceae</taxon>
        <taxon>Epidendroideae</taxon>
        <taxon>Malaxideae</taxon>
        <taxon>Dendrobiinae</taxon>
        <taxon>Dendrobium</taxon>
    </lineage>
</organism>
<feature type="compositionally biased region" description="Polar residues" evidence="1">
    <location>
        <begin position="433"/>
        <end position="446"/>
    </location>
</feature>
<name>A0ABD0UAK6_DENTH</name>
<dbReference type="EMBL" id="JANQDX010000016">
    <property type="protein sequence ID" value="KAL0909789.1"/>
    <property type="molecule type" value="Genomic_DNA"/>
</dbReference>
<feature type="compositionally biased region" description="Basic and acidic residues" evidence="1">
    <location>
        <begin position="897"/>
        <end position="906"/>
    </location>
</feature>
<evidence type="ECO:0008006" key="4">
    <source>
        <dbReference type="Google" id="ProtNLM"/>
    </source>
</evidence>
<dbReference type="Proteomes" id="UP001552299">
    <property type="component" value="Unassembled WGS sequence"/>
</dbReference>
<comment type="caution">
    <text evidence="2">The sequence shown here is derived from an EMBL/GenBank/DDBJ whole genome shotgun (WGS) entry which is preliminary data.</text>
</comment>
<feature type="compositionally biased region" description="Basic and acidic residues" evidence="1">
    <location>
        <begin position="593"/>
        <end position="612"/>
    </location>
</feature>
<evidence type="ECO:0000256" key="1">
    <source>
        <dbReference type="SAM" id="MobiDB-lite"/>
    </source>
</evidence>
<gene>
    <name evidence="2" type="ORF">M5K25_020686</name>
</gene>
<feature type="region of interest" description="Disordered" evidence="1">
    <location>
        <begin position="84"/>
        <end position="107"/>
    </location>
</feature>
<feature type="compositionally biased region" description="Basic residues" evidence="1">
    <location>
        <begin position="1669"/>
        <end position="1680"/>
    </location>
</feature>
<proteinExistence type="predicted"/>
<evidence type="ECO:0000313" key="3">
    <source>
        <dbReference type="Proteomes" id="UP001552299"/>
    </source>
</evidence>
<sequence length="1701" mass="188054">MEVNFKELKRKDLQRLCKKHGLRANATNSQMADSIVSYFKIYEKNKQVNVRSKGLGGSRNSKVERVEGDAEKVIIVIDEDEDEHGSVLQSANRKSSPKSRCSSEKDEQIEARLVDSGECRDSKGTSMKWHEENAIILLDEEDDKPCAVIKSADRKKSRRSIRMVGKVCEANRSNEENQAVGVHRNPKEGLLVPVRTTRSRSMNSAIAQSPVVEKAKARKERLIAGQNAELPLVISEGEDNEIGKMKENPSLMMAVGDARVKRKRNSRNSSMKVNDEIMASLPIEVSVTENFVGDVVCKKHVNSGMGSDITFSIDGERATQGTTTRNEQEIEEHELSTSSNLMEVVAGSVQTKRGKKGTRAGLEEGSPVMEKEIDELGSAHYSELSHRDEMLEPEVCFALSQTFGSQSSFNLASSRPCSLLSELQGGKDGGQFPVNNEQLSKQSGSLDRNGDLEMKESLVCKNSILASITMVVVDDAFVGRLSISELDHVSKDGEASRKSSVTALSHSQGRHDIKEYFCSSSENYVRNLEDSCNKCFNVEAHHNRCCAETPLSSNNLSSSSEQNCETLKFAGEVTGVEATQECQDFEEVISSEEGKKRNKLSKDHEAHKEKENGGGGQENNSERITRHCDFEKASPVILRDESNFEDIRDIAAPASERSDEMTNSALLSVNIDRHNDHNLFYLAENNSERVEESQIVVQKQVKDFKTLFDGCGAASEDNSSNELEYFAETLEKPGLGRPSCKFQEQAADYGQAAITRTLKIETDSSDMRNKLELQELIISRNWEATRNTRTEEKIDSCQVFEVEQESKAARSSGKEIIDPQDLIVSHITDVSTIVCDHLACSEFDVKDAEGIKERDSRENRSASPNRKMLSDCKALLDAEEMEDVKFLKTKLSHGEPIETEDDKVKENGSNLSPNGSGEKKNTTNFKEFESFKEFLDSPRLAESNSGQFFAPFESVVFREEHQIKGGGPFKLEGNVQITQDKLKHDGEKLWGSEKLQATGYDEDLKGKNFAVSPPAKVEEIAPFGLSKRVDNLLEKLFCLKKVLRGEIAPLITDSSLPREEEISCEDSHPNRKKEMTLGEPFSAREQESHVLNAFTHIDPIPVHEDCEQDSSNSEVNILNKFDQVATTSSPLALKGNPELWKGMKSCEGNDTDEASPYECNFHIRSTEEGTCPDVDVDVKEFLETVQGVTAIPGEVLVDNNFVSPGKLSSFDLEAESSIASCISKSKVNNSITNSPAIYGNPFGTKCLSDTSVVHSSLPNKQAYAKHTVDILKMESHDKFAKTTLSDALEGNLELWKCLEKCEANNTNAASSYESDCSYDGHAEAEPCQGADINVRDFLENAQGATSKSSEALEKIDVVSPSKQSRIDLVSERNSSGSCSPLKSKLNNSITNSPAKDTKHFRNHCLSEALDGQTSLIIKEALATHTVDVLKTESPEVAITSLPDVLEEKLEFLKGMESCVANNSNASFPYECDFTYNGHVDEEPCKGDDIAIREFLKIDQGATTRPGDVLAKIKFLSPSKRSHIDLEDERNFSTSCISKKAKLNSNITNSPARDIKHFGTECLYETLDGHSSLPIKQAYAKHPVDILVLESQDGSIHGADTLVDPIASEVKASFNNNSIDPLEEISHKSVNFCISSCKFVKSNILNTPTAHSARISSVGLIRDKNNTQSTKKKHFSKRKIRNSASAGSIRRPLQSITNQMNE</sequence>
<accession>A0ABD0UAK6</accession>
<feature type="compositionally biased region" description="Polar residues" evidence="1">
    <location>
        <begin position="87"/>
        <end position="100"/>
    </location>
</feature>
<feature type="region of interest" description="Disordered" evidence="1">
    <location>
        <begin position="593"/>
        <end position="621"/>
    </location>
</feature>
<feature type="region of interest" description="Disordered" evidence="1">
    <location>
        <begin position="897"/>
        <end position="922"/>
    </location>
</feature>
<reference evidence="2 3" key="1">
    <citation type="journal article" date="2024" name="Plant Biotechnol. J.">
        <title>Dendrobium thyrsiflorum genome and its molecular insights into genes involved in important horticultural traits.</title>
        <authorList>
            <person name="Chen B."/>
            <person name="Wang J.Y."/>
            <person name="Zheng P.J."/>
            <person name="Li K.L."/>
            <person name="Liang Y.M."/>
            <person name="Chen X.F."/>
            <person name="Zhang C."/>
            <person name="Zhao X."/>
            <person name="He X."/>
            <person name="Zhang G.Q."/>
            <person name="Liu Z.J."/>
            <person name="Xu Q."/>
        </authorList>
    </citation>
    <scope>NUCLEOTIDE SEQUENCE [LARGE SCALE GENOMIC DNA]</scope>
    <source>
        <strain evidence="2">GZMU011</strain>
    </source>
</reference>
<feature type="region of interest" description="Disordered" evidence="1">
    <location>
        <begin position="1661"/>
        <end position="1701"/>
    </location>
</feature>
<feature type="region of interest" description="Disordered" evidence="1">
    <location>
        <begin position="428"/>
        <end position="448"/>
    </location>
</feature>